<proteinExistence type="predicted"/>
<dbReference type="EMBL" id="BAAAZR010000019">
    <property type="protein sequence ID" value="GAA3823843.1"/>
    <property type="molecule type" value="Genomic_DNA"/>
</dbReference>
<dbReference type="Proteomes" id="UP001500888">
    <property type="component" value="Unassembled WGS sequence"/>
</dbReference>
<keyword evidence="3" id="KW-1185">Reference proteome</keyword>
<accession>A0ABP7IQ47</accession>
<feature type="domain" description="Polysaccharide pyruvyl transferase" evidence="1">
    <location>
        <begin position="197"/>
        <end position="232"/>
    </location>
</feature>
<dbReference type="InterPro" id="IPR007345">
    <property type="entry name" value="Polysacch_pyruvyl_Trfase"/>
</dbReference>
<reference evidence="3" key="1">
    <citation type="journal article" date="2019" name="Int. J. Syst. Evol. Microbiol.">
        <title>The Global Catalogue of Microorganisms (GCM) 10K type strain sequencing project: providing services to taxonomists for standard genome sequencing and annotation.</title>
        <authorList>
            <consortium name="The Broad Institute Genomics Platform"/>
            <consortium name="The Broad Institute Genome Sequencing Center for Infectious Disease"/>
            <person name="Wu L."/>
            <person name="Ma J."/>
        </authorList>
    </citation>
    <scope>NUCLEOTIDE SEQUENCE [LARGE SCALE GENOMIC DNA]</scope>
    <source>
        <strain evidence="3">JCM 16908</strain>
    </source>
</reference>
<gene>
    <name evidence="2" type="ORF">GCM10022226_50530</name>
</gene>
<organism evidence="2 3">
    <name type="scientific">Sphaerisporangium flaviroseum</name>
    <dbReference type="NCBI Taxonomy" id="509199"/>
    <lineage>
        <taxon>Bacteria</taxon>
        <taxon>Bacillati</taxon>
        <taxon>Actinomycetota</taxon>
        <taxon>Actinomycetes</taxon>
        <taxon>Streptosporangiales</taxon>
        <taxon>Streptosporangiaceae</taxon>
        <taxon>Sphaerisporangium</taxon>
    </lineage>
</organism>
<evidence type="ECO:0000313" key="2">
    <source>
        <dbReference type="EMBL" id="GAA3823843.1"/>
    </source>
</evidence>
<dbReference type="GO" id="GO:0016740">
    <property type="term" value="F:transferase activity"/>
    <property type="evidence" value="ECO:0007669"/>
    <property type="project" value="UniProtKB-KW"/>
</dbReference>
<protein>
    <submittedName>
        <fullName evidence="2">Polysaccharide pyruvyl transferase family protein</fullName>
    </submittedName>
</protein>
<comment type="caution">
    <text evidence="2">The sequence shown here is derived from an EMBL/GenBank/DDBJ whole genome shotgun (WGS) entry which is preliminary data.</text>
</comment>
<evidence type="ECO:0000259" key="1">
    <source>
        <dbReference type="Pfam" id="PF04230"/>
    </source>
</evidence>
<dbReference type="RefSeq" id="WP_344944997.1">
    <property type="nucleotide sequence ID" value="NZ_BAAAZR010000019.1"/>
</dbReference>
<evidence type="ECO:0000313" key="3">
    <source>
        <dbReference type="Proteomes" id="UP001500888"/>
    </source>
</evidence>
<sequence>MATAARRPVTVLVAGWFSFLHGEATAGDVLSMEAVRACLASEGVRHDVAWSPVMRPSGGLLLDDAQPGRYTHLLFVCGPAHGRLVRELHERFAGCRRIAIGVSVVDPGDPAVTGFHEVLPRDAPGGPVRPDLACVPVMPQVPVVGVLLAHPQPEYGDHQVHVAVTGLLSSWLGGLGCARLALDSRLDPRDWRLASAPDQFESVLRRLDVVVTTRLHGLVLALKNGVPALAVDAIAGGGKVAAQAAAWQWPAIVPAEELDRRVLDRHLAWCLSDPGRLAARLAAVPAREPVEALLRHLPSLLR</sequence>
<dbReference type="Pfam" id="PF04230">
    <property type="entry name" value="PS_pyruv_trans"/>
    <property type="match status" value="1"/>
</dbReference>
<name>A0ABP7IQ47_9ACTN</name>
<keyword evidence="2" id="KW-0808">Transferase</keyword>